<evidence type="ECO:0000313" key="2">
    <source>
        <dbReference type="EMBL" id="GFH30210.1"/>
    </source>
</evidence>
<reference evidence="2 3" key="1">
    <citation type="submission" date="2020-02" db="EMBL/GenBank/DDBJ databases">
        <title>Draft genome sequence of Haematococcus lacustris strain NIES-144.</title>
        <authorList>
            <person name="Morimoto D."/>
            <person name="Nakagawa S."/>
            <person name="Yoshida T."/>
            <person name="Sawayama S."/>
        </authorList>
    </citation>
    <scope>NUCLEOTIDE SEQUENCE [LARGE SCALE GENOMIC DNA]</scope>
    <source>
        <strain evidence="2 3">NIES-144</strain>
    </source>
</reference>
<name>A0A6A0ABJ9_HAELA</name>
<organism evidence="2 3">
    <name type="scientific">Haematococcus lacustris</name>
    <name type="common">Green alga</name>
    <name type="synonym">Haematococcus pluvialis</name>
    <dbReference type="NCBI Taxonomy" id="44745"/>
    <lineage>
        <taxon>Eukaryota</taxon>
        <taxon>Viridiplantae</taxon>
        <taxon>Chlorophyta</taxon>
        <taxon>core chlorophytes</taxon>
        <taxon>Chlorophyceae</taxon>
        <taxon>CS clade</taxon>
        <taxon>Chlamydomonadales</taxon>
        <taxon>Haematococcaceae</taxon>
        <taxon>Haematococcus</taxon>
    </lineage>
</organism>
<accession>A0A6A0ABJ9</accession>
<feature type="transmembrane region" description="Helical" evidence="1">
    <location>
        <begin position="99"/>
        <end position="119"/>
    </location>
</feature>
<evidence type="ECO:0000313" key="3">
    <source>
        <dbReference type="Proteomes" id="UP000485058"/>
    </source>
</evidence>
<gene>
    <name evidence="2" type="ORF">HaLaN_29016</name>
</gene>
<dbReference type="AlphaFoldDB" id="A0A6A0ABJ9"/>
<proteinExistence type="predicted"/>
<dbReference type="EMBL" id="BLLF01004767">
    <property type="protein sequence ID" value="GFH30210.1"/>
    <property type="molecule type" value="Genomic_DNA"/>
</dbReference>
<feature type="transmembrane region" description="Helical" evidence="1">
    <location>
        <begin position="12"/>
        <end position="32"/>
    </location>
</feature>
<evidence type="ECO:0000256" key="1">
    <source>
        <dbReference type="SAM" id="Phobius"/>
    </source>
</evidence>
<sequence length="184" mass="20311">MHWPTGSQGSFRLFQSFWLGIVYVHGMVFNGLPTLPLLYDTQACTTACKDLWATGSIYESSAEPMSESQLCRSIKLPTDLEWELCVWVDSWHPSFRAPMMAAMVLISLLLAAVVFAALLSRHENRARPKLHCNLERTSDACGMLLKSGESLLVAVAHQAPTPTYPVQAGCHSGWEFSQHGIASS</sequence>
<keyword evidence="1" id="KW-0812">Transmembrane</keyword>
<comment type="caution">
    <text evidence="2">The sequence shown here is derived from an EMBL/GenBank/DDBJ whole genome shotgun (WGS) entry which is preliminary data.</text>
</comment>
<dbReference type="Proteomes" id="UP000485058">
    <property type="component" value="Unassembled WGS sequence"/>
</dbReference>
<keyword evidence="3" id="KW-1185">Reference proteome</keyword>
<protein>
    <submittedName>
        <fullName evidence="2">Uncharacterized protein</fullName>
    </submittedName>
</protein>
<keyword evidence="1" id="KW-1133">Transmembrane helix</keyword>
<keyword evidence="1" id="KW-0472">Membrane</keyword>